<keyword evidence="1" id="KW-0732">Signal</keyword>
<protein>
    <recommendedName>
        <fullName evidence="2">Cathepsin propeptide inhibitor domain-containing protein</fullName>
    </recommendedName>
</protein>
<evidence type="ECO:0000259" key="2">
    <source>
        <dbReference type="Pfam" id="PF08246"/>
    </source>
</evidence>
<reference evidence="3" key="1">
    <citation type="submission" date="2021-01" db="EMBL/GenBank/DDBJ databases">
        <authorList>
            <consortium name="Genoscope - CEA"/>
            <person name="William W."/>
        </authorList>
    </citation>
    <scope>NUCLEOTIDE SEQUENCE</scope>
</reference>
<feature type="signal peptide" evidence="1">
    <location>
        <begin position="1"/>
        <end position="23"/>
    </location>
</feature>
<comment type="caution">
    <text evidence="3">The sequence shown here is derived from an EMBL/GenBank/DDBJ whole genome shotgun (WGS) entry which is preliminary data.</text>
</comment>
<feature type="domain" description="Cathepsin propeptide inhibitor" evidence="2">
    <location>
        <begin position="36"/>
        <end position="66"/>
    </location>
</feature>
<proteinExistence type="predicted"/>
<accession>A0A8S1Y7C8</accession>
<dbReference type="Proteomes" id="UP000689195">
    <property type="component" value="Unassembled WGS sequence"/>
</dbReference>
<dbReference type="OrthoDB" id="190265at2759"/>
<organism evidence="3 4">
    <name type="scientific">Paramecium pentaurelia</name>
    <dbReference type="NCBI Taxonomy" id="43138"/>
    <lineage>
        <taxon>Eukaryota</taxon>
        <taxon>Sar</taxon>
        <taxon>Alveolata</taxon>
        <taxon>Ciliophora</taxon>
        <taxon>Intramacronucleata</taxon>
        <taxon>Oligohymenophorea</taxon>
        <taxon>Peniculida</taxon>
        <taxon>Parameciidae</taxon>
        <taxon>Paramecium</taxon>
    </lineage>
</organism>
<dbReference type="InterPro" id="IPR013201">
    <property type="entry name" value="Prot_inhib_I29"/>
</dbReference>
<dbReference type="AlphaFoldDB" id="A0A8S1Y7C8"/>
<sequence length="71" mass="8580">MEKNFLAVGLMMLLGASFYLNNTQKVSDEIDTGDLYTNWKMKYNKRYTNQRDEIYRYKVFIDNLKLHQSFL</sequence>
<gene>
    <name evidence="3" type="ORF">PPENT_87.1.T1550005</name>
</gene>
<dbReference type="EMBL" id="CAJJDO010000155">
    <property type="protein sequence ID" value="CAD8209490.1"/>
    <property type="molecule type" value="Genomic_DNA"/>
</dbReference>
<dbReference type="Pfam" id="PF08246">
    <property type="entry name" value="Inhibitor_I29"/>
    <property type="match status" value="1"/>
</dbReference>
<evidence type="ECO:0000313" key="4">
    <source>
        <dbReference type="Proteomes" id="UP000689195"/>
    </source>
</evidence>
<keyword evidence="4" id="KW-1185">Reference proteome</keyword>
<evidence type="ECO:0000313" key="3">
    <source>
        <dbReference type="EMBL" id="CAD8209490.1"/>
    </source>
</evidence>
<feature type="chain" id="PRO_5035857945" description="Cathepsin propeptide inhibitor domain-containing protein" evidence="1">
    <location>
        <begin position="24"/>
        <end position="71"/>
    </location>
</feature>
<evidence type="ECO:0000256" key="1">
    <source>
        <dbReference type="SAM" id="SignalP"/>
    </source>
</evidence>
<name>A0A8S1Y7C8_9CILI</name>